<keyword evidence="3" id="KW-0378">Hydrolase</keyword>
<name>A0A8D5FGY1_9BACT</name>
<evidence type="ECO:0000256" key="3">
    <source>
        <dbReference type="ARBA" id="ARBA00022801"/>
    </source>
</evidence>
<dbReference type="InterPro" id="IPR015991">
    <property type="entry name" value="TatD/YcfH-like"/>
</dbReference>
<dbReference type="GO" id="GO:0016788">
    <property type="term" value="F:hydrolase activity, acting on ester bonds"/>
    <property type="evidence" value="ECO:0007669"/>
    <property type="project" value="InterPro"/>
</dbReference>
<dbReference type="GO" id="GO:0005829">
    <property type="term" value="C:cytosol"/>
    <property type="evidence" value="ECO:0007669"/>
    <property type="project" value="TreeGrafter"/>
</dbReference>
<keyword evidence="5" id="KW-1185">Reference proteome</keyword>
<dbReference type="PANTHER" id="PTHR46124:SF2">
    <property type="entry name" value="D-AMINOACYL-TRNA DEACYLASE"/>
    <property type="match status" value="1"/>
</dbReference>
<proteinExistence type="inferred from homology"/>
<accession>A0A8D5FGY1</accession>
<dbReference type="CDD" id="cd01310">
    <property type="entry name" value="TatD_DNAse"/>
    <property type="match status" value="1"/>
</dbReference>
<dbReference type="RefSeq" id="WP_228856553.1">
    <property type="nucleotide sequence ID" value="NZ_AP024086.1"/>
</dbReference>
<keyword evidence="2" id="KW-0479">Metal-binding</keyword>
<dbReference type="PROSITE" id="PS01137">
    <property type="entry name" value="TATD_1"/>
    <property type="match status" value="1"/>
</dbReference>
<evidence type="ECO:0000256" key="2">
    <source>
        <dbReference type="ARBA" id="ARBA00022723"/>
    </source>
</evidence>
<dbReference type="Proteomes" id="UP000826725">
    <property type="component" value="Chromosome"/>
</dbReference>
<sequence length="271" mass="30040">MTTSKKALPNLQGDAYIIDTHCHLDMKMYREDLEKIITNGADHGVARIVTIGIDMESSVRAVALSKKFSQISATIGIHPHDAQNSSDSDFSALHTLYHTNPDYIVGYGEIGLDYAKLHSPKNIQKELFDRQLNLAGELGLPVIIHNREADADTIDILRNASPLKHGGIMHCFSGDFDFAKKVLDLGLLISVPGIVTFKNSPVLQDVVKKIPLSSMVLETDGPFLAPHPFRGKRNEPLYILYTAQKVAEIKQTSLMEVARQTSQNSETLFQF</sequence>
<dbReference type="Pfam" id="PF01026">
    <property type="entry name" value="TatD_DNase"/>
    <property type="match status" value="1"/>
</dbReference>
<reference evidence="4" key="1">
    <citation type="submission" date="2020-09" db="EMBL/GenBank/DDBJ databases">
        <title>Desulfogranum mesoprofundum gen. nov., sp. nov., a novel mesophilic, sulfate-reducing chemolithoautotroph isolated from a deep-sea hydrothermal vent chimney in the Suiyo Seamount.</title>
        <authorList>
            <person name="Hashimoto Y."/>
            <person name="Nakagawa S."/>
        </authorList>
    </citation>
    <scope>NUCLEOTIDE SEQUENCE</scope>
    <source>
        <strain evidence="4">KT2</strain>
    </source>
</reference>
<evidence type="ECO:0000256" key="1">
    <source>
        <dbReference type="ARBA" id="ARBA00009275"/>
    </source>
</evidence>
<evidence type="ECO:0000313" key="4">
    <source>
        <dbReference type="EMBL" id="BCL60430.1"/>
    </source>
</evidence>
<comment type="similarity">
    <text evidence="1">Belongs to the metallo-dependent hydrolases superfamily. TatD-type hydrolase family.</text>
</comment>
<dbReference type="AlphaFoldDB" id="A0A8D5FGY1"/>
<dbReference type="NCBIfam" id="TIGR00010">
    <property type="entry name" value="YchF/TatD family DNA exonuclease"/>
    <property type="match status" value="1"/>
</dbReference>
<dbReference type="KEGG" id="dbk:DGMP_11230"/>
<dbReference type="InterPro" id="IPR018228">
    <property type="entry name" value="DNase_TatD-rel_CS"/>
</dbReference>
<dbReference type="InterPro" id="IPR001130">
    <property type="entry name" value="TatD-like"/>
</dbReference>
<dbReference type="EMBL" id="AP024086">
    <property type="protein sequence ID" value="BCL60430.1"/>
    <property type="molecule type" value="Genomic_DNA"/>
</dbReference>
<evidence type="ECO:0008006" key="6">
    <source>
        <dbReference type="Google" id="ProtNLM"/>
    </source>
</evidence>
<protein>
    <recommendedName>
        <fullName evidence="6">Hydrolase TatD</fullName>
    </recommendedName>
</protein>
<dbReference type="PIRSF" id="PIRSF005902">
    <property type="entry name" value="DNase_TatD"/>
    <property type="match status" value="1"/>
</dbReference>
<dbReference type="FunFam" id="3.20.20.140:FF:000005">
    <property type="entry name" value="TatD family hydrolase"/>
    <property type="match status" value="1"/>
</dbReference>
<organism evidence="4 5">
    <name type="scientific">Desulfomarina profundi</name>
    <dbReference type="NCBI Taxonomy" id="2772557"/>
    <lineage>
        <taxon>Bacteria</taxon>
        <taxon>Pseudomonadati</taxon>
        <taxon>Thermodesulfobacteriota</taxon>
        <taxon>Desulfobulbia</taxon>
        <taxon>Desulfobulbales</taxon>
        <taxon>Desulfobulbaceae</taxon>
        <taxon>Desulfomarina</taxon>
    </lineage>
</organism>
<gene>
    <name evidence="4" type="ORF">DGMP_11230</name>
</gene>
<dbReference type="PANTHER" id="PTHR46124">
    <property type="entry name" value="D-AMINOACYL-TRNA DEACYLASE"/>
    <property type="match status" value="1"/>
</dbReference>
<evidence type="ECO:0000313" key="5">
    <source>
        <dbReference type="Proteomes" id="UP000826725"/>
    </source>
</evidence>
<dbReference type="GO" id="GO:0046872">
    <property type="term" value="F:metal ion binding"/>
    <property type="evidence" value="ECO:0007669"/>
    <property type="project" value="UniProtKB-KW"/>
</dbReference>
<dbReference type="GO" id="GO:0004536">
    <property type="term" value="F:DNA nuclease activity"/>
    <property type="evidence" value="ECO:0007669"/>
    <property type="project" value="InterPro"/>
</dbReference>